<organism evidence="3 4">
    <name type="scientific">Cupriavidus agavae</name>
    <dbReference type="NCBI Taxonomy" id="1001822"/>
    <lineage>
        <taxon>Bacteria</taxon>
        <taxon>Pseudomonadati</taxon>
        <taxon>Pseudomonadota</taxon>
        <taxon>Betaproteobacteria</taxon>
        <taxon>Burkholderiales</taxon>
        <taxon>Burkholderiaceae</taxon>
        <taxon>Cupriavidus</taxon>
    </lineage>
</organism>
<protein>
    <recommendedName>
        <fullName evidence="2">Response regulatory domain-containing protein</fullName>
    </recommendedName>
</protein>
<dbReference type="AlphaFoldDB" id="A0A4Q7S8H1"/>
<keyword evidence="4" id="KW-1185">Reference proteome</keyword>
<name>A0A4Q7S8H1_9BURK</name>
<evidence type="ECO:0000313" key="4">
    <source>
        <dbReference type="Proteomes" id="UP000291078"/>
    </source>
</evidence>
<accession>A0A4Q7S8H1</accession>
<gene>
    <name evidence="3" type="ORF">EV147_1787</name>
</gene>
<dbReference type="InterPro" id="IPR001789">
    <property type="entry name" value="Sig_transdc_resp-reg_receiver"/>
</dbReference>
<evidence type="ECO:0000313" key="3">
    <source>
        <dbReference type="EMBL" id="RZT42746.1"/>
    </source>
</evidence>
<dbReference type="EMBL" id="SGXM01000001">
    <property type="protein sequence ID" value="RZT42746.1"/>
    <property type="molecule type" value="Genomic_DNA"/>
</dbReference>
<dbReference type="PROSITE" id="PS50110">
    <property type="entry name" value="RESPONSE_REGULATORY"/>
    <property type="match status" value="1"/>
</dbReference>
<comment type="caution">
    <text evidence="1">Lacks conserved residue(s) required for the propagation of feature annotation.</text>
</comment>
<evidence type="ECO:0000259" key="2">
    <source>
        <dbReference type="PROSITE" id="PS50110"/>
    </source>
</evidence>
<evidence type="ECO:0000256" key="1">
    <source>
        <dbReference type="PROSITE-ProRule" id="PRU00169"/>
    </source>
</evidence>
<dbReference type="SUPFAM" id="SSF52172">
    <property type="entry name" value="CheY-like"/>
    <property type="match status" value="1"/>
</dbReference>
<proteinExistence type="predicted"/>
<reference evidence="3 4" key="1">
    <citation type="journal article" date="2015" name="Stand. Genomic Sci.">
        <title>Genomic Encyclopedia of Bacterial and Archaeal Type Strains, Phase III: the genomes of soil and plant-associated and newly described type strains.</title>
        <authorList>
            <person name="Whitman W.B."/>
            <person name="Woyke T."/>
            <person name="Klenk H.P."/>
            <person name="Zhou Y."/>
            <person name="Lilburn T.G."/>
            <person name="Beck B.J."/>
            <person name="De Vos P."/>
            <person name="Vandamme P."/>
            <person name="Eisen J.A."/>
            <person name="Garrity G."/>
            <person name="Hugenholtz P."/>
            <person name="Kyrpides N.C."/>
        </authorList>
    </citation>
    <scope>NUCLEOTIDE SEQUENCE [LARGE SCALE GENOMIC DNA]</scope>
    <source>
        <strain evidence="3 4">ASC-9842</strain>
    </source>
</reference>
<dbReference type="GO" id="GO:0000160">
    <property type="term" value="P:phosphorelay signal transduction system"/>
    <property type="evidence" value="ECO:0007669"/>
    <property type="project" value="InterPro"/>
</dbReference>
<dbReference type="RefSeq" id="WP_198680191.1">
    <property type="nucleotide sequence ID" value="NZ_SGXM01000001.1"/>
</dbReference>
<dbReference type="Proteomes" id="UP000291078">
    <property type="component" value="Unassembled WGS sequence"/>
</dbReference>
<dbReference type="InterPro" id="IPR011006">
    <property type="entry name" value="CheY-like_superfamily"/>
</dbReference>
<feature type="domain" description="Response regulatory" evidence="2">
    <location>
        <begin position="2"/>
        <end position="117"/>
    </location>
</feature>
<sequence length="144" mass="15809">MTALVIESQPLIRLGMQRMMERIPGVGPVRALEPAAIVSLERSAELVPVVYGMSDDSADNWYLLRRLHQALPNARILLLTDNMWARVPAAPDACGVVEQLPKTASIERIEASVLQMMGCEGFVPLQAGVVNGWRPVYLSPRAMS</sequence>
<comment type="caution">
    <text evidence="3">The sequence shown here is derived from an EMBL/GenBank/DDBJ whole genome shotgun (WGS) entry which is preliminary data.</text>
</comment>